<comment type="caution">
    <text evidence="2">The sequence shown here is derived from an EMBL/GenBank/DDBJ whole genome shotgun (WGS) entry which is preliminary data.</text>
</comment>
<keyword evidence="3" id="KW-1185">Reference proteome</keyword>
<protein>
    <submittedName>
        <fullName evidence="2">Uncharacterized protein</fullName>
    </submittedName>
</protein>
<accession>A0ABD1F4I5</accession>
<evidence type="ECO:0000256" key="1">
    <source>
        <dbReference type="SAM" id="MobiDB-lite"/>
    </source>
</evidence>
<name>A0ABD1F4I5_HYPHA</name>
<feature type="compositionally biased region" description="Basic and acidic residues" evidence="1">
    <location>
        <begin position="25"/>
        <end position="38"/>
    </location>
</feature>
<organism evidence="2 3">
    <name type="scientific">Hypothenemus hampei</name>
    <name type="common">Coffee berry borer</name>
    <dbReference type="NCBI Taxonomy" id="57062"/>
    <lineage>
        <taxon>Eukaryota</taxon>
        <taxon>Metazoa</taxon>
        <taxon>Ecdysozoa</taxon>
        <taxon>Arthropoda</taxon>
        <taxon>Hexapoda</taxon>
        <taxon>Insecta</taxon>
        <taxon>Pterygota</taxon>
        <taxon>Neoptera</taxon>
        <taxon>Endopterygota</taxon>
        <taxon>Coleoptera</taxon>
        <taxon>Polyphaga</taxon>
        <taxon>Cucujiformia</taxon>
        <taxon>Curculionidae</taxon>
        <taxon>Scolytinae</taxon>
        <taxon>Hypothenemus</taxon>
    </lineage>
</organism>
<dbReference type="Proteomes" id="UP001566132">
    <property type="component" value="Unassembled WGS sequence"/>
</dbReference>
<dbReference type="EMBL" id="JBDJPC010000002">
    <property type="protein sequence ID" value="KAL1512505.1"/>
    <property type="molecule type" value="Genomic_DNA"/>
</dbReference>
<evidence type="ECO:0000313" key="2">
    <source>
        <dbReference type="EMBL" id="KAL1512505.1"/>
    </source>
</evidence>
<proteinExistence type="predicted"/>
<evidence type="ECO:0000313" key="3">
    <source>
        <dbReference type="Proteomes" id="UP001566132"/>
    </source>
</evidence>
<gene>
    <name evidence="2" type="ORF">ABEB36_002087</name>
</gene>
<sequence>MAHFAIPHLQDYEQHQPKRKKRKTNRNESPRNEPHENDNIDLNNFDYYISIDPGVVNIVGVCVRDPVGEEIEVKLKAAAFMNTACKKRVRKYKLKKLTSRHERFLDMERDKINKEVNIAMTPKMSRRFFSKIQYVH</sequence>
<feature type="region of interest" description="Disordered" evidence="1">
    <location>
        <begin position="1"/>
        <end position="39"/>
    </location>
</feature>
<dbReference type="AlphaFoldDB" id="A0ABD1F4I5"/>
<reference evidence="2 3" key="1">
    <citation type="submission" date="2024-05" db="EMBL/GenBank/DDBJ databases">
        <title>Genetic variation in Jamaican populations of the coffee berry borer (Hypothenemus hampei).</title>
        <authorList>
            <person name="Errbii M."/>
            <person name="Myrie A."/>
        </authorList>
    </citation>
    <scope>NUCLEOTIDE SEQUENCE [LARGE SCALE GENOMIC DNA]</scope>
    <source>
        <strain evidence="2">JA-Hopewell-2020-01-JO</strain>
        <tissue evidence="2">Whole body</tissue>
    </source>
</reference>